<dbReference type="AlphaFoldDB" id="A0A9N9QRF6"/>
<evidence type="ECO:0000313" key="3">
    <source>
        <dbReference type="Proteomes" id="UP001152799"/>
    </source>
</evidence>
<evidence type="ECO:0000256" key="1">
    <source>
        <dbReference type="SAM" id="Coils"/>
    </source>
</evidence>
<protein>
    <submittedName>
        <fullName evidence="2">Uncharacterized protein</fullName>
    </submittedName>
</protein>
<dbReference type="Proteomes" id="UP001152799">
    <property type="component" value="Chromosome 7"/>
</dbReference>
<sequence>MIVLLDEERFKKDQNELFHYGVCSTFIYQDYREIIDKQLKRELVNIRNHCKANNIKDDKFSDEKLFERYQQFWALSEPSFEVFYEQIQKIFSVPDDCIPDPQKIYSSALDCARDCTQEYSQKTEKLEDEVRDLIEEYLVETCFVDELKLRQEKINSSLSFLNEKWKRAVLRDKKSVKKMALFEKNHEKLLQMFKPECTREDIKSLLKVGFVDRKANMELNPANLENIKNLYLN</sequence>
<organism evidence="2 3">
    <name type="scientific">Ceutorhynchus assimilis</name>
    <name type="common">cabbage seed weevil</name>
    <dbReference type="NCBI Taxonomy" id="467358"/>
    <lineage>
        <taxon>Eukaryota</taxon>
        <taxon>Metazoa</taxon>
        <taxon>Ecdysozoa</taxon>
        <taxon>Arthropoda</taxon>
        <taxon>Hexapoda</taxon>
        <taxon>Insecta</taxon>
        <taxon>Pterygota</taxon>
        <taxon>Neoptera</taxon>
        <taxon>Endopterygota</taxon>
        <taxon>Coleoptera</taxon>
        <taxon>Polyphaga</taxon>
        <taxon>Cucujiformia</taxon>
        <taxon>Curculionidae</taxon>
        <taxon>Ceutorhynchinae</taxon>
        <taxon>Ceutorhynchus</taxon>
    </lineage>
</organism>
<keyword evidence="1" id="KW-0175">Coiled coil</keyword>
<reference evidence="2" key="1">
    <citation type="submission" date="2022-01" db="EMBL/GenBank/DDBJ databases">
        <authorList>
            <person name="King R."/>
        </authorList>
    </citation>
    <scope>NUCLEOTIDE SEQUENCE</scope>
</reference>
<dbReference type="EMBL" id="OU892283">
    <property type="protein sequence ID" value="CAG9771901.1"/>
    <property type="molecule type" value="Genomic_DNA"/>
</dbReference>
<evidence type="ECO:0000313" key="2">
    <source>
        <dbReference type="EMBL" id="CAG9771901.1"/>
    </source>
</evidence>
<gene>
    <name evidence="2" type="ORF">CEUTPL_LOCUS12324</name>
</gene>
<keyword evidence="3" id="KW-1185">Reference proteome</keyword>
<feature type="coiled-coil region" evidence="1">
    <location>
        <begin position="116"/>
        <end position="164"/>
    </location>
</feature>
<accession>A0A9N9QRF6</accession>
<proteinExistence type="predicted"/>
<name>A0A9N9QRF6_9CUCU</name>